<feature type="domain" description="Cyclic nucleotide-binding" evidence="1">
    <location>
        <begin position="22"/>
        <end position="117"/>
    </location>
</feature>
<dbReference type="Proteomes" id="UP000541185">
    <property type="component" value="Unassembled WGS sequence"/>
</dbReference>
<dbReference type="InterPro" id="IPR018490">
    <property type="entry name" value="cNMP-bd_dom_sf"/>
</dbReference>
<comment type="caution">
    <text evidence="2">The sequence shown here is derived from an EMBL/GenBank/DDBJ whole genome shotgun (WGS) entry which is preliminary data.</text>
</comment>
<dbReference type="Pfam" id="PF00027">
    <property type="entry name" value="cNMP_binding"/>
    <property type="match status" value="1"/>
</dbReference>
<keyword evidence="3" id="KW-1185">Reference proteome</keyword>
<dbReference type="RefSeq" id="WP_169419368.1">
    <property type="nucleotide sequence ID" value="NZ_JABBFX010000001.1"/>
</dbReference>
<dbReference type="InterPro" id="IPR000595">
    <property type="entry name" value="cNMP-bd_dom"/>
</dbReference>
<dbReference type="PROSITE" id="PS50042">
    <property type="entry name" value="CNMP_BINDING_3"/>
    <property type="match status" value="1"/>
</dbReference>
<organism evidence="2 3">
    <name type="scientific">Ramlibacter agri</name>
    <dbReference type="NCBI Taxonomy" id="2728837"/>
    <lineage>
        <taxon>Bacteria</taxon>
        <taxon>Pseudomonadati</taxon>
        <taxon>Pseudomonadota</taxon>
        <taxon>Betaproteobacteria</taxon>
        <taxon>Burkholderiales</taxon>
        <taxon>Comamonadaceae</taxon>
        <taxon>Ramlibacter</taxon>
    </lineage>
</organism>
<accession>A0A848H454</accession>
<dbReference type="CDD" id="cd00038">
    <property type="entry name" value="CAP_ED"/>
    <property type="match status" value="1"/>
</dbReference>
<dbReference type="AlphaFoldDB" id="A0A848H454"/>
<dbReference type="SUPFAM" id="SSF51206">
    <property type="entry name" value="cAMP-binding domain-like"/>
    <property type="match status" value="1"/>
</dbReference>
<gene>
    <name evidence="2" type="ORF">HHL11_16155</name>
</gene>
<name>A0A848H454_9BURK</name>
<dbReference type="EMBL" id="JABBFX010000001">
    <property type="protein sequence ID" value="NML45287.1"/>
    <property type="molecule type" value="Genomic_DNA"/>
</dbReference>
<sequence>MTSIEKHPERNVIRVQLAHNVALKGMTAAQMQELEPMLTIVDCQKGEALLNQGVHEMEQYFILDGILKRVVGNQEAKEMILRFAEEGQMETSYAAWRLGTPAPYSIVCVTRARVAKLPLREWVVFLERHPGVKQAFEYEVMHHMSEIMAHTITLHLLDAPGRVKRFLRKHPELEERLPKKELASYLNLSAETLSRLKAKGKI</sequence>
<protein>
    <submittedName>
        <fullName evidence="2">Crp/Fnr family transcriptional regulator</fullName>
    </submittedName>
</protein>
<evidence type="ECO:0000313" key="3">
    <source>
        <dbReference type="Proteomes" id="UP000541185"/>
    </source>
</evidence>
<evidence type="ECO:0000313" key="2">
    <source>
        <dbReference type="EMBL" id="NML45287.1"/>
    </source>
</evidence>
<proteinExistence type="predicted"/>
<reference evidence="2 3" key="1">
    <citation type="submission" date="2020-04" db="EMBL/GenBank/DDBJ databases">
        <title>Ramlibacter sp. G-1-2-2 isolated from soil.</title>
        <authorList>
            <person name="Dahal R.H."/>
        </authorList>
    </citation>
    <scope>NUCLEOTIDE SEQUENCE [LARGE SCALE GENOMIC DNA]</scope>
    <source>
        <strain evidence="2 3">G-1-2-2</strain>
    </source>
</reference>
<evidence type="ECO:0000259" key="1">
    <source>
        <dbReference type="PROSITE" id="PS50042"/>
    </source>
</evidence>
<dbReference type="InterPro" id="IPR014710">
    <property type="entry name" value="RmlC-like_jellyroll"/>
</dbReference>
<dbReference type="Gene3D" id="2.60.120.10">
    <property type="entry name" value="Jelly Rolls"/>
    <property type="match status" value="1"/>
</dbReference>